<dbReference type="AlphaFoldDB" id="A0A7Z0MP25"/>
<dbReference type="PANTHER" id="PTHR46889:SF4">
    <property type="entry name" value="TRANSPOSASE INSO FOR INSERTION SEQUENCE ELEMENT IS911B-RELATED"/>
    <property type="match status" value="1"/>
</dbReference>
<dbReference type="Proteomes" id="UP000537890">
    <property type="component" value="Unassembled WGS sequence"/>
</dbReference>
<dbReference type="InterPro" id="IPR001584">
    <property type="entry name" value="Integrase_cat-core"/>
</dbReference>
<dbReference type="PROSITE" id="PS50994">
    <property type="entry name" value="INTEGRASE"/>
    <property type="match status" value="1"/>
</dbReference>
<dbReference type="PANTHER" id="PTHR46889">
    <property type="entry name" value="TRANSPOSASE INSF FOR INSERTION SEQUENCE IS3B-RELATED"/>
    <property type="match status" value="1"/>
</dbReference>
<accession>A0A7Z0MP25</accession>
<dbReference type="Pfam" id="PF00665">
    <property type="entry name" value="rve"/>
    <property type="match status" value="1"/>
</dbReference>
<protein>
    <submittedName>
        <fullName evidence="2">DDE-type integrase/transposase/recombinase</fullName>
    </submittedName>
</protein>
<dbReference type="InterPro" id="IPR050900">
    <property type="entry name" value="Transposase_IS3/IS150/IS904"/>
</dbReference>
<gene>
    <name evidence="2" type="ORF">H0A75_06325</name>
</gene>
<evidence type="ECO:0000313" key="3">
    <source>
        <dbReference type="Proteomes" id="UP000537890"/>
    </source>
</evidence>
<evidence type="ECO:0000313" key="2">
    <source>
        <dbReference type="EMBL" id="NYT47238.1"/>
    </source>
</evidence>
<dbReference type="InterPro" id="IPR036397">
    <property type="entry name" value="RNaseH_sf"/>
</dbReference>
<dbReference type="EMBL" id="JACCHS010000108">
    <property type="protein sequence ID" value="NYT47238.1"/>
    <property type="molecule type" value="Genomic_DNA"/>
</dbReference>
<name>A0A7Z0MP25_9GAMM</name>
<comment type="caution">
    <text evidence="2">The sequence shown here is derived from an EMBL/GenBank/DDBJ whole genome shotgun (WGS) entry which is preliminary data.</text>
</comment>
<dbReference type="InterPro" id="IPR012337">
    <property type="entry name" value="RNaseH-like_sf"/>
</dbReference>
<organism evidence="2 3">
    <name type="scientific">Candidatus Methanofishera endochildressiae</name>
    <dbReference type="NCBI Taxonomy" id="2738884"/>
    <lineage>
        <taxon>Bacteria</taxon>
        <taxon>Pseudomonadati</taxon>
        <taxon>Pseudomonadota</taxon>
        <taxon>Gammaproteobacteria</taxon>
        <taxon>Candidatus Methanofishera</taxon>
    </lineage>
</organism>
<dbReference type="Gene3D" id="3.30.420.10">
    <property type="entry name" value="Ribonuclease H-like superfamily/Ribonuclease H"/>
    <property type="match status" value="1"/>
</dbReference>
<dbReference type="GO" id="GO:0015074">
    <property type="term" value="P:DNA integration"/>
    <property type="evidence" value="ECO:0007669"/>
    <property type="project" value="InterPro"/>
</dbReference>
<feature type="domain" description="Integrase catalytic" evidence="1">
    <location>
        <begin position="60"/>
        <end position="130"/>
    </location>
</feature>
<dbReference type="SUPFAM" id="SSF53098">
    <property type="entry name" value="Ribonuclease H-like"/>
    <property type="match status" value="1"/>
</dbReference>
<dbReference type="GO" id="GO:0003676">
    <property type="term" value="F:nucleic acid binding"/>
    <property type="evidence" value="ECO:0007669"/>
    <property type="project" value="InterPro"/>
</dbReference>
<evidence type="ECO:0000259" key="1">
    <source>
        <dbReference type="PROSITE" id="PS50994"/>
    </source>
</evidence>
<proteinExistence type="predicted"/>
<reference evidence="2 3" key="1">
    <citation type="submission" date="2020-05" db="EMBL/GenBank/DDBJ databases">
        <title>Horizontal transmission and recombination maintain forever young bacterial symbiont genomes.</title>
        <authorList>
            <person name="Russell S.L."/>
            <person name="Pepper-Tunick E."/>
            <person name="Svedberg J."/>
            <person name="Byrne A."/>
            <person name="Ruelas Castillo J."/>
            <person name="Vollmers C."/>
            <person name="Beinart R.A."/>
            <person name="Corbett-Detig R."/>
        </authorList>
    </citation>
    <scope>NUCLEOTIDE SEQUENCE [LARGE SCALE GENOMIC DNA]</scope>
    <source>
        <strain evidence="2">4727-3</strain>
    </source>
</reference>
<sequence>MIISQYHGINPSLIGISKTLSTGILKILIFLNRGSTCVIERLHSDHNHSISPNTLNRDFEVTEPNKVWATDITYVWTLEGWLYVAVVIDLFSRQVMSWTVDGHMRTSLCVRALQMSFWRKTSTRYTASLR</sequence>